<comment type="caution">
    <text evidence="1">The sequence shown here is derived from an EMBL/GenBank/DDBJ whole genome shotgun (WGS) entry which is preliminary data.</text>
</comment>
<dbReference type="EMBL" id="VAFM01000001">
    <property type="protein sequence ID" value="TKW61508.1"/>
    <property type="molecule type" value="Genomic_DNA"/>
</dbReference>
<gene>
    <name evidence="1" type="ORF">DI628_02485</name>
</gene>
<dbReference type="Proteomes" id="UP000320948">
    <property type="component" value="Unassembled WGS sequence"/>
</dbReference>
<evidence type="ECO:0000313" key="1">
    <source>
        <dbReference type="EMBL" id="TKW61508.1"/>
    </source>
</evidence>
<organism evidence="1 2">
    <name type="scientific">Blastochloris viridis</name>
    <name type="common">Rhodopseudomonas viridis</name>
    <dbReference type="NCBI Taxonomy" id="1079"/>
    <lineage>
        <taxon>Bacteria</taxon>
        <taxon>Pseudomonadati</taxon>
        <taxon>Pseudomonadota</taxon>
        <taxon>Alphaproteobacteria</taxon>
        <taxon>Hyphomicrobiales</taxon>
        <taxon>Blastochloridaceae</taxon>
        <taxon>Blastochloris</taxon>
    </lineage>
</organism>
<dbReference type="AlphaFoldDB" id="A0A6N4REJ4"/>
<accession>A0A6N4REJ4</accession>
<reference evidence="1 2" key="1">
    <citation type="journal article" date="2017" name="Nat. Commun.">
        <title>In situ click chemistry generation of cyclooxygenase-2 inhibitors.</title>
        <authorList>
            <person name="Bhardwaj A."/>
            <person name="Kaur J."/>
            <person name="Wuest M."/>
            <person name="Wuest F."/>
        </authorList>
    </citation>
    <scope>NUCLEOTIDE SEQUENCE [LARGE SCALE GENOMIC DNA]</scope>
    <source>
        <strain evidence="1">S2_018_000_R2_106</strain>
    </source>
</reference>
<name>A0A6N4REJ4_BLAVI</name>
<proteinExistence type="predicted"/>
<sequence>MAKRLLHAFDATTAFTLLRTALLPLGHCIHPSDLNTGAEQIFIHEKMRLVINFQEEIPFLQICSMNENVIIELRFEDYDIIVERSERRKSGYWQVPSDKSALDAEYLLYGIKETINQYIRDHYDLPVLETAHDIAKFSQGKR</sequence>
<protein>
    <submittedName>
        <fullName evidence="1">Uncharacterized protein</fullName>
    </submittedName>
</protein>
<evidence type="ECO:0000313" key="2">
    <source>
        <dbReference type="Proteomes" id="UP000320948"/>
    </source>
</evidence>